<dbReference type="InterPro" id="IPR050793">
    <property type="entry name" value="CMP-NeuNAc_synthase"/>
</dbReference>
<dbReference type="SUPFAM" id="SSF56784">
    <property type="entry name" value="HAD-like"/>
    <property type="match status" value="1"/>
</dbReference>
<sequence length="149" mass="16142">MKLEHSVDIDVELDWPIAGQKIKNLRDLHGIQKLLDQGVMSLLISQRNIRPSVISTMNLLCEVVVNATNKMAVLQKCMSEIGLSFNEVAYMGYSDSDVECLKFASNSGVPADASTAAKMTDSFSCTQGGSCGAIEEFAEHIISLIEGGR</sequence>
<keyword evidence="1" id="KW-0808">Transferase</keyword>
<proteinExistence type="predicted"/>
<dbReference type="Proteomes" id="UP000770717">
    <property type="component" value="Unassembled WGS sequence"/>
</dbReference>
<gene>
    <name evidence="2" type="ORF">GDO78_015533</name>
</gene>
<organism evidence="2 3">
    <name type="scientific">Eleutherodactylus coqui</name>
    <name type="common">Puerto Rican coqui</name>
    <dbReference type="NCBI Taxonomy" id="57060"/>
    <lineage>
        <taxon>Eukaryota</taxon>
        <taxon>Metazoa</taxon>
        <taxon>Chordata</taxon>
        <taxon>Craniata</taxon>
        <taxon>Vertebrata</taxon>
        <taxon>Euteleostomi</taxon>
        <taxon>Amphibia</taxon>
        <taxon>Batrachia</taxon>
        <taxon>Anura</taxon>
        <taxon>Neobatrachia</taxon>
        <taxon>Hyloidea</taxon>
        <taxon>Eleutherodactylidae</taxon>
        <taxon>Eleutherodactylinae</taxon>
        <taxon>Eleutherodactylus</taxon>
        <taxon>Eleutherodactylus</taxon>
    </lineage>
</organism>
<dbReference type="OrthoDB" id="10262032at2759"/>
<dbReference type="GO" id="GO:0008781">
    <property type="term" value="F:N-acylneuraminate cytidylyltransferase activity"/>
    <property type="evidence" value="ECO:0007669"/>
    <property type="project" value="TreeGrafter"/>
</dbReference>
<evidence type="ECO:0000313" key="2">
    <source>
        <dbReference type="EMBL" id="KAG9471186.1"/>
    </source>
</evidence>
<dbReference type="Gene3D" id="3.40.50.1000">
    <property type="entry name" value="HAD superfamily/HAD-like"/>
    <property type="match status" value="1"/>
</dbReference>
<comment type="caution">
    <text evidence="2">The sequence shown here is derived from an EMBL/GenBank/DDBJ whole genome shotgun (WGS) entry which is preliminary data.</text>
</comment>
<evidence type="ECO:0000256" key="1">
    <source>
        <dbReference type="ARBA" id="ARBA00022695"/>
    </source>
</evidence>
<protein>
    <submittedName>
        <fullName evidence="2">Uncharacterized protein</fullName>
    </submittedName>
</protein>
<dbReference type="InterPro" id="IPR023214">
    <property type="entry name" value="HAD_sf"/>
</dbReference>
<dbReference type="InterPro" id="IPR036412">
    <property type="entry name" value="HAD-like_sf"/>
</dbReference>
<dbReference type="AlphaFoldDB" id="A0A8J6JWP6"/>
<dbReference type="PANTHER" id="PTHR21485:SF3">
    <property type="entry name" value="N-ACYLNEURAMINATE CYTIDYLYLTRANSFERASE"/>
    <property type="match status" value="1"/>
</dbReference>
<reference evidence="2" key="1">
    <citation type="thesis" date="2020" institute="ProQuest LLC" country="789 East Eisenhower Parkway, Ann Arbor, MI, USA">
        <title>Comparative Genomics and Chromosome Evolution.</title>
        <authorList>
            <person name="Mudd A.B."/>
        </authorList>
    </citation>
    <scope>NUCLEOTIDE SEQUENCE</scope>
    <source>
        <strain evidence="2">HN-11 Male</strain>
        <tissue evidence="2">Kidney and liver</tissue>
    </source>
</reference>
<keyword evidence="1" id="KW-0548">Nucleotidyltransferase</keyword>
<name>A0A8J6JWP6_ELECQ</name>
<dbReference type="PANTHER" id="PTHR21485">
    <property type="entry name" value="HAD SUPERFAMILY MEMBERS CMAS AND KDSC"/>
    <property type="match status" value="1"/>
</dbReference>
<keyword evidence="3" id="KW-1185">Reference proteome</keyword>
<dbReference type="EMBL" id="WNTK01000171">
    <property type="protein sequence ID" value="KAG9471186.1"/>
    <property type="molecule type" value="Genomic_DNA"/>
</dbReference>
<evidence type="ECO:0000313" key="3">
    <source>
        <dbReference type="Proteomes" id="UP000770717"/>
    </source>
</evidence>
<accession>A0A8J6JWP6</accession>